<sequence length="59" mass="7062">MALTAVEKEIHDFDGIKYQIVNFQGYVCWLRRKDNIYAIDPQYLDDFKNFKMSQKVKVS</sequence>
<evidence type="ECO:0000313" key="2">
    <source>
        <dbReference type="Proteomes" id="UP000216052"/>
    </source>
</evidence>
<protein>
    <submittedName>
        <fullName evidence="1">Uncharacterized protein</fullName>
    </submittedName>
</protein>
<dbReference type="RefSeq" id="WP_093797958.1">
    <property type="nucleotide sequence ID" value="NZ_CP155571.1"/>
</dbReference>
<reference evidence="1" key="1">
    <citation type="submission" date="2024-05" db="EMBL/GenBank/DDBJ databases">
        <title>Isolation and characterization of Sporomusa carbonis sp. nov., a carboxydotrophic hydrogenogen in the genus of Sporomusa isolated from a charcoal burning pile.</title>
        <authorList>
            <person name="Boeer T."/>
            <person name="Rosenbaum F."/>
            <person name="Eysell L."/>
            <person name="Mueller V."/>
            <person name="Daniel R."/>
            <person name="Poehlein A."/>
        </authorList>
    </citation>
    <scope>NUCLEOTIDE SEQUENCE [LARGE SCALE GENOMIC DNA]</scope>
    <source>
        <strain evidence="1">DSM 3132</strain>
    </source>
</reference>
<name>A0ABZ3IYJ3_SPOA4</name>
<evidence type="ECO:0000313" key="1">
    <source>
        <dbReference type="EMBL" id="XFO71075.1"/>
    </source>
</evidence>
<accession>A0ABZ3IYJ3</accession>
<dbReference type="EMBL" id="CP155571">
    <property type="protein sequence ID" value="XFO71075.1"/>
    <property type="molecule type" value="Genomic_DNA"/>
</dbReference>
<organism evidence="1 2">
    <name type="scientific">Sporomusa acidovorans (strain ATCC 49682 / DSM 3132 / Mol)</name>
    <dbReference type="NCBI Taxonomy" id="1123286"/>
    <lineage>
        <taxon>Bacteria</taxon>
        <taxon>Bacillati</taxon>
        <taxon>Bacillota</taxon>
        <taxon>Negativicutes</taxon>
        <taxon>Selenomonadales</taxon>
        <taxon>Sporomusaceae</taxon>
        <taxon>Sporomusa</taxon>
    </lineage>
</organism>
<dbReference type="Proteomes" id="UP000216052">
    <property type="component" value="Chromosome"/>
</dbReference>
<proteinExistence type="predicted"/>
<keyword evidence="2" id="KW-1185">Reference proteome</keyword>
<gene>
    <name evidence="1" type="ORF">SPACI_010900</name>
</gene>